<comment type="subcellular location">
    <subcellularLocation>
        <location evidence="1">Membrane</location>
        <topology evidence="1">Single-pass membrane protein</topology>
    </subcellularLocation>
</comment>
<dbReference type="GO" id="GO:0016020">
    <property type="term" value="C:membrane"/>
    <property type="evidence" value="ECO:0007669"/>
    <property type="project" value="UniProtKB-SubCell"/>
</dbReference>
<dbReference type="Pfam" id="PF01697">
    <property type="entry name" value="Glyco_transf_92"/>
    <property type="match status" value="1"/>
</dbReference>
<evidence type="ECO:0000256" key="3">
    <source>
        <dbReference type="ARBA" id="ARBA00022676"/>
    </source>
</evidence>
<evidence type="ECO:0000256" key="8">
    <source>
        <dbReference type="RuleBase" id="RU366017"/>
    </source>
</evidence>
<comment type="similarity">
    <text evidence="2 8">Belongs to the glycosyltransferase 92 family.</text>
</comment>
<evidence type="ECO:0000256" key="1">
    <source>
        <dbReference type="ARBA" id="ARBA00004167"/>
    </source>
</evidence>
<dbReference type="GO" id="GO:0016757">
    <property type="term" value="F:glycosyltransferase activity"/>
    <property type="evidence" value="ECO:0007669"/>
    <property type="project" value="UniProtKB-UniRule"/>
</dbReference>
<evidence type="ECO:0000256" key="5">
    <source>
        <dbReference type="ARBA" id="ARBA00022692"/>
    </source>
</evidence>
<evidence type="ECO:0000256" key="2">
    <source>
        <dbReference type="ARBA" id="ARBA00007647"/>
    </source>
</evidence>
<sequence>MSPASLGYSFRVAAPGETIRIEGLSVEIATVVHNDAYPAKSGFNIFMNGWVRHKEPTSFKCCLLRSSPNGALVDDVLTEVRSYTYHIYIQWIVDRQNAEFSCSVSSNQITAIGDANFSYVTFAKDSCLKAPVVVLPILHPQPVPNSVCVCLKITYGDMKPEKVIEWFEYTRHMGTTKVFTYYAEVTPRVLKVLQYYQSIGFLEMLPMEASVSADGQKRTLAKPRFEQQAWVDEVMAANDCKYRMAKYDFIIIMDMDEIIVPKGNMTSYFDILQYNDAKRVFVDAKPFFGRRYTVIK</sequence>
<dbReference type="PANTHER" id="PTHR21461">
    <property type="entry name" value="GLYCOSYLTRANSFERASE FAMILY 92 PROTEIN"/>
    <property type="match status" value="1"/>
</dbReference>
<keyword evidence="10" id="KW-1185">Reference proteome</keyword>
<evidence type="ECO:0000313" key="10">
    <source>
        <dbReference type="Proteomes" id="UP000678393"/>
    </source>
</evidence>
<dbReference type="Proteomes" id="UP000678393">
    <property type="component" value="Unassembled WGS sequence"/>
</dbReference>
<keyword evidence="4 8" id="KW-0808">Transferase</keyword>
<evidence type="ECO:0000256" key="4">
    <source>
        <dbReference type="ARBA" id="ARBA00022679"/>
    </source>
</evidence>
<dbReference type="EMBL" id="CAJHNH020000782">
    <property type="protein sequence ID" value="CAG5119851.1"/>
    <property type="molecule type" value="Genomic_DNA"/>
</dbReference>
<keyword evidence="6" id="KW-1133">Transmembrane helix</keyword>
<reference evidence="9" key="1">
    <citation type="submission" date="2021-04" db="EMBL/GenBank/DDBJ databases">
        <authorList>
            <consortium name="Molecular Ecology Group"/>
        </authorList>
    </citation>
    <scope>NUCLEOTIDE SEQUENCE</scope>
</reference>
<evidence type="ECO:0000313" key="9">
    <source>
        <dbReference type="EMBL" id="CAG5119851.1"/>
    </source>
</evidence>
<comment type="caution">
    <text evidence="9">The sequence shown here is derived from an EMBL/GenBank/DDBJ whole genome shotgun (WGS) entry which is preliminary data.</text>
</comment>
<dbReference type="GO" id="GO:0005737">
    <property type="term" value="C:cytoplasm"/>
    <property type="evidence" value="ECO:0007669"/>
    <property type="project" value="TreeGrafter"/>
</dbReference>
<organism evidence="9 10">
    <name type="scientific">Candidula unifasciata</name>
    <dbReference type="NCBI Taxonomy" id="100452"/>
    <lineage>
        <taxon>Eukaryota</taxon>
        <taxon>Metazoa</taxon>
        <taxon>Spiralia</taxon>
        <taxon>Lophotrochozoa</taxon>
        <taxon>Mollusca</taxon>
        <taxon>Gastropoda</taxon>
        <taxon>Heterobranchia</taxon>
        <taxon>Euthyneura</taxon>
        <taxon>Panpulmonata</taxon>
        <taxon>Eupulmonata</taxon>
        <taxon>Stylommatophora</taxon>
        <taxon>Helicina</taxon>
        <taxon>Helicoidea</taxon>
        <taxon>Geomitridae</taxon>
        <taxon>Candidula</taxon>
    </lineage>
</organism>
<evidence type="ECO:0000256" key="6">
    <source>
        <dbReference type="ARBA" id="ARBA00022989"/>
    </source>
</evidence>
<keyword evidence="3 8" id="KW-0328">Glycosyltransferase</keyword>
<keyword evidence="5" id="KW-0812">Transmembrane</keyword>
<dbReference type="PANTHER" id="PTHR21461:SF69">
    <property type="entry name" value="GLYCOSYLTRANSFERASE FAMILY 92 PROTEIN"/>
    <property type="match status" value="1"/>
</dbReference>
<dbReference type="InterPro" id="IPR008166">
    <property type="entry name" value="Glyco_transf_92"/>
</dbReference>
<name>A0A8S3YWY3_9EUPU</name>
<keyword evidence="7" id="KW-0472">Membrane</keyword>
<gene>
    <name evidence="9" type="ORF">CUNI_LOCUS5409</name>
</gene>
<dbReference type="OrthoDB" id="7917939at2759"/>
<evidence type="ECO:0000256" key="7">
    <source>
        <dbReference type="ARBA" id="ARBA00023136"/>
    </source>
</evidence>
<dbReference type="EC" id="2.4.1.-" evidence="8"/>
<protein>
    <recommendedName>
        <fullName evidence="8">Glycosyltransferase family 92 protein</fullName>
        <ecNumber evidence="8">2.4.1.-</ecNumber>
    </recommendedName>
</protein>
<dbReference type="AlphaFoldDB" id="A0A8S3YWY3"/>
<proteinExistence type="inferred from homology"/>
<accession>A0A8S3YWY3</accession>
<feature type="non-terminal residue" evidence="9">
    <location>
        <position position="296"/>
    </location>
</feature>